<feature type="non-terminal residue" evidence="3">
    <location>
        <position position="60"/>
    </location>
</feature>
<keyword evidence="1" id="KW-0863">Zinc-finger</keyword>
<gene>
    <name evidence="3" type="ORF">EAI_08817</name>
</gene>
<keyword evidence="4" id="KW-1185">Reference proteome</keyword>
<dbReference type="AlphaFoldDB" id="E2C6A7"/>
<dbReference type="InterPro" id="IPR001878">
    <property type="entry name" value="Znf_CCHC"/>
</dbReference>
<keyword evidence="1" id="KW-0479">Metal-binding</keyword>
<sequence length="60" mass="6422">KCLRYGHMAMTCQSSEGLGGHCFRCGGAGHMARGCAEAVRYSLCQKEGRDATHRMGGRAC</sequence>
<keyword evidence="1" id="KW-0862">Zinc</keyword>
<accession>E2C6A7</accession>
<evidence type="ECO:0000256" key="1">
    <source>
        <dbReference type="PROSITE-ProRule" id="PRU00047"/>
    </source>
</evidence>
<dbReference type="SUPFAM" id="SSF57756">
    <property type="entry name" value="Retrovirus zinc finger-like domains"/>
    <property type="match status" value="1"/>
</dbReference>
<dbReference type="GO" id="GO:0008270">
    <property type="term" value="F:zinc ion binding"/>
    <property type="evidence" value="ECO:0007669"/>
    <property type="project" value="UniProtKB-KW"/>
</dbReference>
<evidence type="ECO:0000259" key="2">
    <source>
        <dbReference type="PROSITE" id="PS50158"/>
    </source>
</evidence>
<dbReference type="EMBL" id="GL453024">
    <property type="protein sequence ID" value="EFN76523.1"/>
    <property type="molecule type" value="Genomic_DNA"/>
</dbReference>
<protein>
    <recommendedName>
        <fullName evidence="2">CCHC-type domain-containing protein</fullName>
    </recommendedName>
</protein>
<dbReference type="InParanoid" id="E2C6A7"/>
<name>E2C6A7_HARSA</name>
<organism evidence="4">
    <name type="scientific">Harpegnathos saltator</name>
    <name type="common">Jerdon's jumping ant</name>
    <dbReference type="NCBI Taxonomy" id="610380"/>
    <lineage>
        <taxon>Eukaryota</taxon>
        <taxon>Metazoa</taxon>
        <taxon>Ecdysozoa</taxon>
        <taxon>Arthropoda</taxon>
        <taxon>Hexapoda</taxon>
        <taxon>Insecta</taxon>
        <taxon>Pterygota</taxon>
        <taxon>Neoptera</taxon>
        <taxon>Endopterygota</taxon>
        <taxon>Hymenoptera</taxon>
        <taxon>Apocrita</taxon>
        <taxon>Aculeata</taxon>
        <taxon>Formicoidea</taxon>
        <taxon>Formicidae</taxon>
        <taxon>Ponerinae</taxon>
        <taxon>Ponerini</taxon>
        <taxon>Harpegnathos</taxon>
    </lineage>
</organism>
<dbReference type="InterPro" id="IPR036875">
    <property type="entry name" value="Znf_CCHC_sf"/>
</dbReference>
<dbReference type="GO" id="GO:0003676">
    <property type="term" value="F:nucleic acid binding"/>
    <property type="evidence" value="ECO:0007669"/>
    <property type="project" value="InterPro"/>
</dbReference>
<evidence type="ECO:0000313" key="4">
    <source>
        <dbReference type="Proteomes" id="UP000008237"/>
    </source>
</evidence>
<feature type="non-terminal residue" evidence="3">
    <location>
        <position position="1"/>
    </location>
</feature>
<evidence type="ECO:0000313" key="3">
    <source>
        <dbReference type="EMBL" id="EFN76523.1"/>
    </source>
</evidence>
<dbReference type="Gene3D" id="4.10.60.10">
    <property type="entry name" value="Zinc finger, CCHC-type"/>
    <property type="match status" value="1"/>
</dbReference>
<dbReference type="Proteomes" id="UP000008237">
    <property type="component" value="Unassembled WGS sequence"/>
</dbReference>
<proteinExistence type="predicted"/>
<feature type="domain" description="CCHC-type" evidence="2">
    <location>
        <begin position="22"/>
        <end position="37"/>
    </location>
</feature>
<reference evidence="3 4" key="1">
    <citation type="journal article" date="2010" name="Science">
        <title>Genomic comparison of the ants Camponotus floridanus and Harpegnathos saltator.</title>
        <authorList>
            <person name="Bonasio R."/>
            <person name="Zhang G."/>
            <person name="Ye C."/>
            <person name="Mutti N.S."/>
            <person name="Fang X."/>
            <person name="Qin N."/>
            <person name="Donahue G."/>
            <person name="Yang P."/>
            <person name="Li Q."/>
            <person name="Li C."/>
            <person name="Zhang P."/>
            <person name="Huang Z."/>
            <person name="Berger S.L."/>
            <person name="Reinberg D."/>
            <person name="Wang J."/>
            <person name="Liebig J."/>
        </authorList>
    </citation>
    <scope>NUCLEOTIDE SEQUENCE [LARGE SCALE GENOMIC DNA]</scope>
    <source>
        <strain evidence="3 4">R22 G/1</strain>
    </source>
</reference>
<dbReference type="PROSITE" id="PS50158">
    <property type="entry name" value="ZF_CCHC"/>
    <property type="match status" value="1"/>
</dbReference>